<evidence type="ECO:0008006" key="3">
    <source>
        <dbReference type="Google" id="ProtNLM"/>
    </source>
</evidence>
<feature type="transmembrane region" description="Helical" evidence="1">
    <location>
        <begin position="42"/>
        <end position="61"/>
    </location>
</feature>
<protein>
    <recommendedName>
        <fullName evidence="3">Holin of 3TMs, for gene-transfer release</fullName>
    </recommendedName>
</protein>
<dbReference type="AlphaFoldDB" id="A0A0F9N9M2"/>
<accession>A0A0F9N9M2</accession>
<reference evidence="2" key="1">
    <citation type="journal article" date="2015" name="Nature">
        <title>Complex archaea that bridge the gap between prokaryotes and eukaryotes.</title>
        <authorList>
            <person name="Spang A."/>
            <person name="Saw J.H."/>
            <person name="Jorgensen S.L."/>
            <person name="Zaremba-Niedzwiedzka K."/>
            <person name="Martijn J."/>
            <person name="Lind A.E."/>
            <person name="van Eijk R."/>
            <person name="Schleper C."/>
            <person name="Guy L."/>
            <person name="Ettema T.J."/>
        </authorList>
    </citation>
    <scope>NUCLEOTIDE SEQUENCE</scope>
</reference>
<keyword evidence="1" id="KW-1133">Transmembrane helix</keyword>
<keyword evidence="1" id="KW-0812">Transmembrane</keyword>
<dbReference type="EMBL" id="LAZR01008544">
    <property type="protein sequence ID" value="KKM78092.1"/>
    <property type="molecule type" value="Genomic_DNA"/>
</dbReference>
<organism evidence="2">
    <name type="scientific">marine sediment metagenome</name>
    <dbReference type="NCBI Taxonomy" id="412755"/>
    <lineage>
        <taxon>unclassified sequences</taxon>
        <taxon>metagenomes</taxon>
        <taxon>ecological metagenomes</taxon>
    </lineage>
</organism>
<feature type="transmembrane region" description="Helical" evidence="1">
    <location>
        <begin position="73"/>
        <end position="93"/>
    </location>
</feature>
<name>A0A0F9N9M2_9ZZZZ</name>
<evidence type="ECO:0000313" key="2">
    <source>
        <dbReference type="EMBL" id="KKM78092.1"/>
    </source>
</evidence>
<comment type="caution">
    <text evidence="2">The sequence shown here is derived from an EMBL/GenBank/DDBJ whole genome shotgun (WGS) entry which is preliminary data.</text>
</comment>
<sequence>MWATLIFKGINAWWTARQEVKKADMINAAARAKAGLSDKYKYLQWITFGMMLFPFGLAYFAPETSEKFWGSVGSMPTWFVELFVYMILAIWGYSVAQKGVMQMLNGLQKWHRNIKRGD</sequence>
<gene>
    <name evidence="2" type="ORF">LCGC14_1363480</name>
</gene>
<proteinExistence type="predicted"/>
<keyword evidence="1" id="KW-0472">Membrane</keyword>
<evidence type="ECO:0000256" key="1">
    <source>
        <dbReference type="SAM" id="Phobius"/>
    </source>
</evidence>